<dbReference type="InterPro" id="IPR005493">
    <property type="entry name" value="RraA/RraA-like"/>
</dbReference>
<feature type="transmembrane region" description="Helical" evidence="3">
    <location>
        <begin position="6"/>
        <end position="25"/>
    </location>
</feature>
<organism evidence="4 5">
    <name type="scientific">Pyramidobacter porci</name>
    <dbReference type="NCBI Taxonomy" id="2605789"/>
    <lineage>
        <taxon>Bacteria</taxon>
        <taxon>Thermotogati</taxon>
        <taxon>Synergistota</taxon>
        <taxon>Synergistia</taxon>
        <taxon>Synergistales</taxon>
        <taxon>Dethiosulfovibrionaceae</taxon>
        <taxon>Pyramidobacter</taxon>
    </lineage>
</organism>
<evidence type="ECO:0000256" key="3">
    <source>
        <dbReference type="SAM" id="Phobius"/>
    </source>
</evidence>
<dbReference type="SUPFAM" id="SSF89562">
    <property type="entry name" value="RraA-like"/>
    <property type="match status" value="1"/>
</dbReference>
<accession>A0A6L5YBY6</accession>
<sequence length="254" mass="27216">MSIVYNVIYISARLVFLFAFCLFSIKGDVSSMIINPNVVTLSNEELAAIEEAEPATIGHFRNFGFNNAPLFISLPGKRFTGRAVTVRLASNDSTLLHKVTEMVGPGDVLVIDRAGDQQYAALGGVVSWALHVSGVEGVIVDGAATDIEEIREMGLAVLYRRLSAITTRLFGLDGEINTTVSCCGVTINPGDIIVADENGFVALPADEAAAVCKKAIEIQNAEPGKKNRIAKGEHMADVTRAGALIKEYFEKNAK</sequence>
<dbReference type="PANTHER" id="PTHR33254:SF4">
    <property type="entry name" value="4-HYDROXY-4-METHYL-2-OXOGLUTARATE ALDOLASE 3-RELATED"/>
    <property type="match status" value="1"/>
</dbReference>
<dbReference type="AlphaFoldDB" id="A0A6L5YBY6"/>
<comment type="cofactor">
    <cofactor evidence="2">
        <name>Mg(2+)</name>
        <dbReference type="ChEBI" id="CHEBI:18420"/>
    </cofactor>
</comment>
<evidence type="ECO:0000256" key="1">
    <source>
        <dbReference type="ARBA" id="ARBA00029596"/>
    </source>
</evidence>
<name>A0A6L5YBY6_9BACT</name>
<dbReference type="Gene3D" id="3.50.30.40">
    <property type="entry name" value="Ribonuclease E inhibitor RraA/RraA-like"/>
    <property type="match status" value="1"/>
</dbReference>
<feature type="binding site" evidence="2">
    <location>
        <position position="146"/>
    </location>
    <ligand>
        <name>Mg(2+)</name>
        <dbReference type="ChEBI" id="CHEBI:18420"/>
    </ligand>
</feature>
<keyword evidence="5" id="KW-1185">Reference proteome</keyword>
<comment type="caution">
    <text evidence="4">The sequence shown here is derived from an EMBL/GenBank/DDBJ whole genome shotgun (WGS) entry which is preliminary data.</text>
</comment>
<gene>
    <name evidence="4" type="ORF">FYJ74_06865</name>
</gene>
<protein>
    <recommendedName>
        <fullName evidence="1">Regulator of ribonuclease activity homolog</fullName>
    </recommendedName>
</protein>
<evidence type="ECO:0000313" key="5">
    <source>
        <dbReference type="Proteomes" id="UP000473699"/>
    </source>
</evidence>
<proteinExistence type="predicted"/>
<dbReference type="InterPro" id="IPR036704">
    <property type="entry name" value="RraA/RraA-like_sf"/>
</dbReference>
<evidence type="ECO:0000313" key="4">
    <source>
        <dbReference type="EMBL" id="MST55751.1"/>
    </source>
</evidence>
<keyword evidence="2" id="KW-0479">Metal-binding</keyword>
<feature type="binding site" evidence="2">
    <location>
        <begin position="123"/>
        <end position="126"/>
    </location>
    <ligand>
        <name>substrate</name>
    </ligand>
</feature>
<reference evidence="4 5" key="1">
    <citation type="submission" date="2019-08" db="EMBL/GenBank/DDBJ databases">
        <title>In-depth cultivation of the pig gut microbiome towards novel bacterial diversity and tailored functional studies.</title>
        <authorList>
            <person name="Wylensek D."/>
            <person name="Hitch T.C.A."/>
            <person name="Clavel T."/>
        </authorList>
    </citation>
    <scope>NUCLEOTIDE SEQUENCE [LARGE SCALE GENOMIC DNA]</scope>
    <source>
        <strain evidence="4 5">SM-530-WT-4B</strain>
    </source>
</reference>
<keyword evidence="3" id="KW-1133">Transmembrane helix</keyword>
<dbReference type="GO" id="GO:0046872">
    <property type="term" value="F:metal ion binding"/>
    <property type="evidence" value="ECO:0007669"/>
    <property type="project" value="UniProtKB-KW"/>
</dbReference>
<dbReference type="PANTHER" id="PTHR33254">
    <property type="entry name" value="4-HYDROXY-4-METHYL-2-OXOGLUTARATE ALDOLASE 3-RELATED"/>
    <property type="match status" value="1"/>
</dbReference>
<keyword evidence="3" id="KW-0812">Transmembrane</keyword>
<dbReference type="Pfam" id="PF03737">
    <property type="entry name" value="RraA-like"/>
    <property type="match status" value="1"/>
</dbReference>
<dbReference type="EMBL" id="VUNH01000006">
    <property type="protein sequence ID" value="MST55751.1"/>
    <property type="molecule type" value="Genomic_DNA"/>
</dbReference>
<dbReference type="CDD" id="cd16841">
    <property type="entry name" value="RraA_family"/>
    <property type="match status" value="1"/>
</dbReference>
<keyword evidence="2" id="KW-0460">Magnesium</keyword>
<keyword evidence="3" id="KW-0472">Membrane</keyword>
<dbReference type="Proteomes" id="UP000473699">
    <property type="component" value="Unassembled WGS sequence"/>
</dbReference>
<evidence type="ECO:0000256" key="2">
    <source>
        <dbReference type="PIRSR" id="PIRSR605493-1"/>
    </source>
</evidence>